<protein>
    <recommendedName>
        <fullName evidence="3">adenosine deaminase</fullName>
        <ecNumber evidence="3">3.5.4.4</ecNumber>
    </recommendedName>
</protein>
<evidence type="ECO:0000256" key="3">
    <source>
        <dbReference type="ARBA" id="ARBA00012784"/>
    </source>
</evidence>
<dbReference type="GO" id="GO:0046872">
    <property type="term" value="F:metal ion binding"/>
    <property type="evidence" value="ECO:0007669"/>
    <property type="project" value="UniProtKB-KW"/>
</dbReference>
<comment type="cofactor">
    <cofactor evidence="1">
        <name>Zn(2+)</name>
        <dbReference type="ChEBI" id="CHEBI:29105"/>
    </cofactor>
</comment>
<dbReference type="InterPro" id="IPR032466">
    <property type="entry name" value="Metal_Hydrolase"/>
</dbReference>
<dbReference type="Gene3D" id="3.20.20.140">
    <property type="entry name" value="Metal-dependent hydrolases"/>
    <property type="match status" value="1"/>
</dbReference>
<sequence>EAIAQVTQECVEDCALKSKLCYVELRFAPHLLTGPGLDAEAVTRTVLEAVQISSHKYGIQVRLLLCILRHKPETAEEVLQLAIKYRKQGVVGIDVSGDDATWINYGLSPKIIGVFKEAHRQRIHRTVHAGENSPAEAVLEAITCLHAERIGHGYSVLQQPEIYEWLRKAPVHFEVCPTSSIMTGGVNLKSVSSHTVVQFAKDKVSYSINTDGPLMTGRWLQEEYRFCLTNLGLTARDLETSKLNAAKAAFLDNEEDRTRLIEHIRSF</sequence>
<comment type="similarity">
    <text evidence="2">Belongs to the metallo-dependent hydrolases superfamily. Adenosine and AMP deaminases family.</text>
</comment>
<evidence type="ECO:0000256" key="4">
    <source>
        <dbReference type="ARBA" id="ARBA00022723"/>
    </source>
</evidence>
<dbReference type="PANTHER" id="PTHR11409:SF43">
    <property type="entry name" value="ADENOSINE DEAMINASE"/>
    <property type="match status" value="1"/>
</dbReference>
<dbReference type="SUPFAM" id="SSF51556">
    <property type="entry name" value="Metallo-dependent hydrolases"/>
    <property type="match status" value="1"/>
</dbReference>
<name>A0A8E0RQC3_9TREM</name>
<evidence type="ECO:0000256" key="5">
    <source>
        <dbReference type="ARBA" id="ARBA00022801"/>
    </source>
</evidence>
<dbReference type="EMBL" id="LUCM01007077">
    <property type="protein sequence ID" value="KAA0190436.1"/>
    <property type="molecule type" value="Genomic_DNA"/>
</dbReference>
<comment type="caution">
    <text evidence="8">The sequence shown here is derived from an EMBL/GenBank/DDBJ whole genome shotgun (WGS) entry which is preliminary data.</text>
</comment>
<organism evidence="8 9">
    <name type="scientific">Fasciolopsis buskii</name>
    <dbReference type="NCBI Taxonomy" id="27845"/>
    <lineage>
        <taxon>Eukaryota</taxon>
        <taxon>Metazoa</taxon>
        <taxon>Spiralia</taxon>
        <taxon>Lophotrochozoa</taxon>
        <taxon>Platyhelminthes</taxon>
        <taxon>Trematoda</taxon>
        <taxon>Digenea</taxon>
        <taxon>Plagiorchiida</taxon>
        <taxon>Echinostomata</taxon>
        <taxon>Echinostomatoidea</taxon>
        <taxon>Fasciolidae</taxon>
        <taxon>Fasciolopsis</taxon>
    </lineage>
</organism>
<dbReference type="AlphaFoldDB" id="A0A8E0RQC3"/>
<dbReference type="Pfam" id="PF00962">
    <property type="entry name" value="A_deaminase"/>
    <property type="match status" value="1"/>
</dbReference>
<proteinExistence type="inferred from homology"/>
<evidence type="ECO:0000256" key="6">
    <source>
        <dbReference type="ARBA" id="ARBA00022833"/>
    </source>
</evidence>
<dbReference type="GO" id="GO:0004000">
    <property type="term" value="F:adenosine deaminase activity"/>
    <property type="evidence" value="ECO:0007669"/>
    <property type="project" value="TreeGrafter"/>
</dbReference>
<dbReference type="GO" id="GO:0043103">
    <property type="term" value="P:hypoxanthine salvage"/>
    <property type="evidence" value="ECO:0007669"/>
    <property type="project" value="TreeGrafter"/>
</dbReference>
<dbReference type="InterPro" id="IPR001365">
    <property type="entry name" value="A_deaminase_dom"/>
</dbReference>
<feature type="non-terminal residue" evidence="8">
    <location>
        <position position="267"/>
    </location>
</feature>
<evidence type="ECO:0000259" key="7">
    <source>
        <dbReference type="Pfam" id="PF00962"/>
    </source>
</evidence>
<dbReference type="GO" id="GO:0005829">
    <property type="term" value="C:cytosol"/>
    <property type="evidence" value="ECO:0007669"/>
    <property type="project" value="TreeGrafter"/>
</dbReference>
<dbReference type="GO" id="GO:0006154">
    <property type="term" value="P:adenosine catabolic process"/>
    <property type="evidence" value="ECO:0007669"/>
    <property type="project" value="TreeGrafter"/>
</dbReference>
<keyword evidence="4" id="KW-0479">Metal-binding</keyword>
<evidence type="ECO:0000313" key="8">
    <source>
        <dbReference type="EMBL" id="KAA0190436.1"/>
    </source>
</evidence>
<evidence type="ECO:0000313" key="9">
    <source>
        <dbReference type="Proteomes" id="UP000728185"/>
    </source>
</evidence>
<gene>
    <name evidence="8" type="ORF">FBUS_09599</name>
</gene>
<dbReference type="Proteomes" id="UP000728185">
    <property type="component" value="Unassembled WGS sequence"/>
</dbReference>
<keyword evidence="5" id="KW-0378">Hydrolase</keyword>
<dbReference type="EC" id="3.5.4.4" evidence="3"/>
<accession>A0A8E0RQC3</accession>
<dbReference type="OrthoDB" id="272271at2759"/>
<keyword evidence="9" id="KW-1185">Reference proteome</keyword>
<dbReference type="GO" id="GO:0009897">
    <property type="term" value="C:external side of plasma membrane"/>
    <property type="evidence" value="ECO:0007669"/>
    <property type="project" value="TreeGrafter"/>
</dbReference>
<feature type="domain" description="Adenosine deaminase" evidence="7">
    <location>
        <begin position="1"/>
        <end position="264"/>
    </location>
</feature>
<dbReference type="GO" id="GO:0046103">
    <property type="term" value="P:inosine biosynthetic process"/>
    <property type="evidence" value="ECO:0007669"/>
    <property type="project" value="TreeGrafter"/>
</dbReference>
<keyword evidence="6" id="KW-0862">Zinc</keyword>
<evidence type="ECO:0000256" key="2">
    <source>
        <dbReference type="ARBA" id="ARBA00006676"/>
    </source>
</evidence>
<reference evidence="8" key="1">
    <citation type="submission" date="2019-05" db="EMBL/GenBank/DDBJ databases">
        <title>Annotation for the trematode Fasciolopsis buski.</title>
        <authorList>
            <person name="Choi Y.-J."/>
        </authorList>
    </citation>
    <scope>NUCLEOTIDE SEQUENCE</scope>
    <source>
        <strain evidence="8">HT</strain>
        <tissue evidence="8">Whole worm</tissue>
    </source>
</reference>
<dbReference type="InterPro" id="IPR006330">
    <property type="entry name" value="Ado/ade_deaminase"/>
</dbReference>
<dbReference type="PANTHER" id="PTHR11409">
    <property type="entry name" value="ADENOSINE DEAMINASE"/>
    <property type="match status" value="1"/>
</dbReference>
<evidence type="ECO:0000256" key="1">
    <source>
        <dbReference type="ARBA" id="ARBA00001947"/>
    </source>
</evidence>
<dbReference type="GO" id="GO:0060169">
    <property type="term" value="P:negative regulation of adenosine receptor signaling pathway"/>
    <property type="evidence" value="ECO:0007669"/>
    <property type="project" value="TreeGrafter"/>
</dbReference>